<gene>
    <name evidence="2" type="ORF">M9458_052238</name>
</gene>
<feature type="region of interest" description="Disordered" evidence="1">
    <location>
        <begin position="108"/>
        <end position="155"/>
    </location>
</feature>
<dbReference type="AlphaFoldDB" id="A0ABD0MSG5"/>
<reference evidence="2 3" key="1">
    <citation type="submission" date="2024-05" db="EMBL/GenBank/DDBJ databases">
        <title>Genome sequencing and assembly of Indian major carp, Cirrhinus mrigala (Hamilton, 1822).</title>
        <authorList>
            <person name="Mohindra V."/>
            <person name="Chowdhury L.M."/>
            <person name="Lal K."/>
            <person name="Jena J.K."/>
        </authorList>
    </citation>
    <scope>NUCLEOTIDE SEQUENCE [LARGE SCALE GENOMIC DNA]</scope>
    <source>
        <strain evidence="2">CM1030</strain>
        <tissue evidence="2">Blood</tissue>
    </source>
</reference>
<comment type="caution">
    <text evidence="2">The sequence shown here is derived from an EMBL/GenBank/DDBJ whole genome shotgun (WGS) entry which is preliminary data.</text>
</comment>
<protein>
    <submittedName>
        <fullName evidence="2">Uncharacterized protein</fullName>
    </submittedName>
</protein>
<accession>A0ABD0MSG5</accession>
<proteinExistence type="predicted"/>
<keyword evidence="3" id="KW-1185">Reference proteome</keyword>
<feature type="region of interest" description="Disordered" evidence="1">
    <location>
        <begin position="72"/>
        <end position="92"/>
    </location>
</feature>
<dbReference type="EMBL" id="JAMKFB020000189">
    <property type="protein sequence ID" value="KAL0152515.1"/>
    <property type="molecule type" value="Genomic_DNA"/>
</dbReference>
<dbReference type="Proteomes" id="UP001529510">
    <property type="component" value="Unassembled WGS sequence"/>
</dbReference>
<name>A0ABD0MSG5_CIRMR</name>
<evidence type="ECO:0000313" key="3">
    <source>
        <dbReference type="Proteomes" id="UP001529510"/>
    </source>
</evidence>
<sequence length="241" mass="26180">MLSRGSILACHDGRNEHIQIGGNILCSNFSCKKESTTLTEHLKGSPQREEHHTTKRPHLRADNVYHGLERPVRSTASQPEARRTGPQIGMRVPTLPIPEKKVLLRGISQGGVSSPCSGGPEDAPAEPAPLRPSTDLPQIQHDQSGGAGHGRTQGSKQEYLSITESTRDKLDTGVGVAILERMSGVNDDHYVHYYIQQHNTSIAQSEIFLSNLHPCSGIKTWKVVGLAHVNQLLCDGTPTGI</sequence>
<evidence type="ECO:0000313" key="2">
    <source>
        <dbReference type="EMBL" id="KAL0152515.1"/>
    </source>
</evidence>
<evidence type="ECO:0000256" key="1">
    <source>
        <dbReference type="SAM" id="MobiDB-lite"/>
    </source>
</evidence>
<organism evidence="2 3">
    <name type="scientific">Cirrhinus mrigala</name>
    <name type="common">Mrigala</name>
    <dbReference type="NCBI Taxonomy" id="683832"/>
    <lineage>
        <taxon>Eukaryota</taxon>
        <taxon>Metazoa</taxon>
        <taxon>Chordata</taxon>
        <taxon>Craniata</taxon>
        <taxon>Vertebrata</taxon>
        <taxon>Euteleostomi</taxon>
        <taxon>Actinopterygii</taxon>
        <taxon>Neopterygii</taxon>
        <taxon>Teleostei</taxon>
        <taxon>Ostariophysi</taxon>
        <taxon>Cypriniformes</taxon>
        <taxon>Cyprinidae</taxon>
        <taxon>Labeoninae</taxon>
        <taxon>Labeonini</taxon>
        <taxon>Cirrhinus</taxon>
    </lineage>
</organism>